<feature type="domain" description="C2" evidence="8">
    <location>
        <begin position="660"/>
        <end position="781"/>
    </location>
</feature>
<feature type="domain" description="C2" evidence="8">
    <location>
        <begin position="1158"/>
        <end position="1278"/>
    </location>
</feature>
<gene>
    <name evidence="10" type="ORF">BOX15_Mlig019212g4</name>
</gene>
<evidence type="ECO:0000256" key="3">
    <source>
        <dbReference type="ARBA" id="ARBA00023055"/>
    </source>
</evidence>
<evidence type="ECO:0000256" key="6">
    <source>
        <dbReference type="SAM" id="MobiDB-lite"/>
    </source>
</evidence>
<dbReference type="InterPro" id="IPR031468">
    <property type="entry name" value="SMP_LBD"/>
</dbReference>
<feature type="transmembrane region" description="Helical" evidence="7">
    <location>
        <begin position="22"/>
        <end position="47"/>
    </location>
</feature>
<feature type="domain" description="C2" evidence="8">
    <location>
        <begin position="958"/>
        <end position="1071"/>
    </location>
</feature>
<evidence type="ECO:0000256" key="1">
    <source>
        <dbReference type="ARBA" id="ARBA00004370"/>
    </source>
</evidence>
<sequence length="1569" mass="167831">MPSAWEQEILGDNASSQRLQMLLMYLIVAASVLLAYGLGCLGFSGAWPTLLLAVLFHLWRVRVARLTQVAVQRAALLATRRRAMSGAESAEWLNFLVNRWWAFSAESIQSAVKRSLDYQLQQRRPGFLQSISLERFSLGEDTPCVRELRSFETTEADQSLMSATWANAGRPPQEVYRSSKYRLVLEAQLELQCDQFRMDFATRISRLGLGPTVSFGQLSLSGRLQLCVQLDLTARFPHVAMVTAAFKERPDVWFSLRITRAVNVAFVPVLRQWLRQAVEESLTTAMVDPGELVLYASQDPMAPLAADPADPDASPAAAGARPIRGVLTVTLRISKASAGSASPAKKSSEATGEAVDTVEDADAASSGIRICTISLGKEQRLVSREFPAGSACTQAASFFVRDLASEELHIHLKSKSLFGGVAPVAKWIVPLNEQPLKSTKIVQIAEVQRSSSLNAQLEYTELPDLKLESVQPTQVYSESGRPILSGALFIKVHGASNLLGMDRTGQSDPYCVVFVNRRKIGSTPYVKQTKNPKFNGEFNAFVADYTKTTVSFFLYDYDGRNALRDDFLGACHVTLQKENSTLLFHQLPLGYSVAKHGQVASNNMGNLLFSIVFRPVPSVAKSELAKANSGQLTDTELMNLQCADASNNRASVSSEEGAKRDGTADDSYSMNAGAYLAKGLGVMEFNLLGAKELMAMDRGGTSDPFVELRIGDEMLFRSKVSKATLEPRWNEWVTTRCPRQGEQLKVTVWDKDRIGKDFLGDLLLTLEEIRALSDSASTRWFNLSGKGIRSGQIELGCKIVSEGLAGAAVEKSSVKSKSSDRMTSSLPTGPGLNFTVHSARNLLGGKSVDAFVKVTSSANAAEIFRTKTEAKTDRPYWGQKFSAAMGTEPIVFSVNSKSSFGKSDCIGSVELNLEAIACLSTATEPVWHQLTDEKDQQTGELCLECTMSSEPTADASAAAASSSKSKSVDKSVEGRPVTFSLVAGKKLMAADLGGTSDPFVRVTIGNRLLYKSQIVKGSLNPQWNEEFTVPVPKNHAVTFTVMDYDAVGKNDYLGEVSLDPVTASTLGETWYQLTGPKVKSGEILLSCRLPESTVTSADLDEEIDVDNELVPPSEVFEDATVAADSESAQAAAAEQPDVAPHRGIPSMSASSTDASPASPPAPTKAASGRQKTAQKSPSYIELTIVSGSNLMAADFGGTSDPYVVATVAGRRVHKTRVCRSTLNPVWRESVHLLLPDQGHLLRLATYDKDPVGKDDFLGEISLTRDNLLQMCQLKDDSMLKLAGKNVTSGHLLVRCRRSPGVNVGRDASGANVNKAAAAAAGSQPNPPSSFSEDLQQLTPAPSVSGSATVATSGGSVTPIDGRIATGDSRSTMELLNPGDSVSIGGDAAPAATGGTFQCDLLSLSGIQKLPGGERVYIKIKGDTSRRGGIGGRDLYKTRSYDLPASPDGVLNLDSAESFRLNADSLSTLSVLLKSSNKHKNIDLSSHSVPNLVAWAGGPPVGVALPECGASLALRLTRLPPASDGSGGGGSGGGFGSLLRRRAGSSKKSGFRNSANISAGSVKDETGSNV</sequence>
<dbReference type="SUPFAM" id="SSF49562">
    <property type="entry name" value="C2 domain (Calcium/lipid-binding domain, CaLB)"/>
    <property type="match status" value="5"/>
</dbReference>
<accession>A0A267DWQ4</accession>
<organism evidence="10 11">
    <name type="scientific">Macrostomum lignano</name>
    <dbReference type="NCBI Taxonomy" id="282301"/>
    <lineage>
        <taxon>Eukaryota</taxon>
        <taxon>Metazoa</taxon>
        <taxon>Spiralia</taxon>
        <taxon>Lophotrochozoa</taxon>
        <taxon>Platyhelminthes</taxon>
        <taxon>Rhabditophora</taxon>
        <taxon>Macrostomorpha</taxon>
        <taxon>Macrostomida</taxon>
        <taxon>Macrostomidae</taxon>
        <taxon>Macrostomum</taxon>
    </lineage>
</organism>
<keyword evidence="7" id="KW-1133">Transmembrane helix</keyword>
<dbReference type="EMBL" id="NIVC01003139">
    <property type="protein sequence ID" value="PAA53084.1"/>
    <property type="molecule type" value="Genomic_DNA"/>
</dbReference>
<evidence type="ECO:0000259" key="9">
    <source>
        <dbReference type="PROSITE" id="PS51847"/>
    </source>
</evidence>
<evidence type="ECO:0000313" key="11">
    <source>
        <dbReference type="Proteomes" id="UP000215902"/>
    </source>
</evidence>
<keyword evidence="3" id="KW-0445">Lipid transport</keyword>
<feature type="domain" description="SMP-LTD" evidence="9">
    <location>
        <begin position="86"/>
        <end position="297"/>
    </location>
</feature>
<dbReference type="SMART" id="SM00239">
    <property type="entry name" value="C2"/>
    <property type="match status" value="5"/>
</dbReference>
<feature type="compositionally biased region" description="Gly residues" evidence="6">
    <location>
        <begin position="1524"/>
        <end position="1535"/>
    </location>
</feature>
<dbReference type="Proteomes" id="UP000215902">
    <property type="component" value="Unassembled WGS sequence"/>
</dbReference>
<dbReference type="STRING" id="282301.A0A267DWQ4"/>
<evidence type="ECO:0000259" key="8">
    <source>
        <dbReference type="PROSITE" id="PS50004"/>
    </source>
</evidence>
<dbReference type="PANTHER" id="PTHR46980:SF2">
    <property type="entry name" value="TRICALBIN-1-RELATED"/>
    <property type="match status" value="1"/>
</dbReference>
<dbReference type="GO" id="GO:0016020">
    <property type="term" value="C:membrane"/>
    <property type="evidence" value="ECO:0007669"/>
    <property type="project" value="UniProtKB-SubCell"/>
</dbReference>
<protein>
    <submittedName>
        <fullName evidence="10">Uncharacterized protein</fullName>
    </submittedName>
</protein>
<evidence type="ECO:0000256" key="2">
    <source>
        <dbReference type="ARBA" id="ARBA00022448"/>
    </source>
</evidence>
<evidence type="ECO:0000256" key="4">
    <source>
        <dbReference type="ARBA" id="ARBA00023121"/>
    </source>
</evidence>
<dbReference type="PROSITE" id="PS50004">
    <property type="entry name" value="C2"/>
    <property type="match status" value="5"/>
</dbReference>
<dbReference type="InterPro" id="IPR000008">
    <property type="entry name" value="C2_dom"/>
</dbReference>
<dbReference type="OrthoDB" id="270970at2759"/>
<keyword evidence="7" id="KW-0812">Transmembrane</keyword>
<feature type="region of interest" description="Disordered" evidence="6">
    <location>
        <begin position="1123"/>
        <end position="1174"/>
    </location>
</feature>
<dbReference type="PROSITE" id="PS51847">
    <property type="entry name" value="SMP"/>
    <property type="match status" value="1"/>
</dbReference>
<feature type="domain" description="C2" evidence="8">
    <location>
        <begin position="812"/>
        <end position="928"/>
    </location>
</feature>
<feature type="domain" description="C2" evidence="8">
    <location>
        <begin position="466"/>
        <end position="589"/>
    </location>
</feature>
<reference evidence="10 11" key="1">
    <citation type="submission" date="2017-06" db="EMBL/GenBank/DDBJ databases">
        <title>A platform for efficient transgenesis in Macrostomum lignano, a flatworm model organism for stem cell research.</title>
        <authorList>
            <person name="Berezikov E."/>
        </authorList>
    </citation>
    <scope>NUCLEOTIDE SEQUENCE [LARGE SCALE GENOMIC DNA]</scope>
    <source>
        <strain evidence="10">DV1</strain>
        <tissue evidence="10">Whole organism</tissue>
    </source>
</reference>
<dbReference type="GO" id="GO:0006869">
    <property type="term" value="P:lipid transport"/>
    <property type="evidence" value="ECO:0007669"/>
    <property type="project" value="UniProtKB-KW"/>
</dbReference>
<dbReference type="Pfam" id="PF00168">
    <property type="entry name" value="C2"/>
    <property type="match status" value="5"/>
</dbReference>
<keyword evidence="4" id="KW-0446">Lipid-binding</keyword>
<feature type="region of interest" description="Disordered" evidence="6">
    <location>
        <begin position="1319"/>
        <end position="1380"/>
    </location>
</feature>
<feature type="compositionally biased region" description="Low complexity" evidence="6">
    <location>
        <begin position="1145"/>
        <end position="1156"/>
    </location>
</feature>
<evidence type="ECO:0000313" key="10">
    <source>
        <dbReference type="EMBL" id="PAA53084.1"/>
    </source>
</evidence>
<keyword evidence="5 7" id="KW-0472">Membrane</keyword>
<feature type="compositionally biased region" description="Low complexity" evidence="6">
    <location>
        <begin position="1123"/>
        <end position="1138"/>
    </location>
</feature>
<comment type="caution">
    <text evidence="10">The sequence shown here is derived from an EMBL/GenBank/DDBJ whole genome shotgun (WGS) entry which is preliminary data.</text>
</comment>
<dbReference type="CDD" id="cd00030">
    <property type="entry name" value="C2"/>
    <property type="match status" value="5"/>
</dbReference>
<feature type="compositionally biased region" description="Low complexity" evidence="6">
    <location>
        <begin position="1339"/>
        <end position="1357"/>
    </location>
</feature>
<proteinExistence type="predicted"/>
<keyword evidence="2" id="KW-0813">Transport</keyword>
<dbReference type="GO" id="GO:0008289">
    <property type="term" value="F:lipid binding"/>
    <property type="evidence" value="ECO:0007669"/>
    <property type="project" value="UniProtKB-KW"/>
</dbReference>
<evidence type="ECO:0000256" key="7">
    <source>
        <dbReference type="SAM" id="Phobius"/>
    </source>
</evidence>
<dbReference type="InterPro" id="IPR052455">
    <property type="entry name" value="Tricalbin_domain"/>
</dbReference>
<keyword evidence="11" id="KW-1185">Reference proteome</keyword>
<dbReference type="PANTHER" id="PTHR46980">
    <property type="entry name" value="TRICALBIN-1-RELATED"/>
    <property type="match status" value="1"/>
</dbReference>
<dbReference type="Pfam" id="PF25669">
    <property type="entry name" value="SMP_MUG190-like"/>
    <property type="match status" value="1"/>
</dbReference>
<dbReference type="InterPro" id="IPR035892">
    <property type="entry name" value="C2_domain_sf"/>
</dbReference>
<dbReference type="CDD" id="cd21669">
    <property type="entry name" value="SMP_SF"/>
    <property type="match status" value="1"/>
</dbReference>
<feature type="region of interest" description="Disordered" evidence="6">
    <location>
        <begin position="1519"/>
        <end position="1569"/>
    </location>
</feature>
<name>A0A267DWQ4_9PLAT</name>
<evidence type="ECO:0000256" key="5">
    <source>
        <dbReference type="ARBA" id="ARBA00023136"/>
    </source>
</evidence>
<dbReference type="Gene3D" id="2.60.40.150">
    <property type="entry name" value="C2 domain"/>
    <property type="match status" value="5"/>
</dbReference>
<comment type="subcellular location">
    <subcellularLocation>
        <location evidence="1">Membrane</location>
    </subcellularLocation>
</comment>